<organism evidence="1 2">
    <name type="scientific">Bacillus timonensis</name>
    <dbReference type="NCBI Taxonomy" id="1033734"/>
    <lineage>
        <taxon>Bacteria</taxon>
        <taxon>Bacillati</taxon>
        <taxon>Bacillota</taxon>
        <taxon>Bacilli</taxon>
        <taxon>Bacillales</taxon>
        <taxon>Bacillaceae</taxon>
        <taxon>Bacillus</taxon>
    </lineage>
</organism>
<name>A0A4S3PRT8_9BACI</name>
<keyword evidence="2" id="KW-1185">Reference proteome</keyword>
<reference evidence="1 2" key="1">
    <citation type="journal article" date="2019" name="Indoor Air">
        <title>Impacts of indoor surface finishes on bacterial viability.</title>
        <authorList>
            <person name="Hu J."/>
            <person name="Maamar S.B."/>
            <person name="Glawe A.J."/>
            <person name="Gottel N."/>
            <person name="Gilbert J.A."/>
            <person name="Hartmann E.M."/>
        </authorList>
    </citation>
    <scope>NUCLEOTIDE SEQUENCE [LARGE SCALE GENOMIC DNA]</scope>
    <source>
        <strain evidence="1 2">AF060A6</strain>
    </source>
</reference>
<evidence type="ECO:0000313" key="2">
    <source>
        <dbReference type="Proteomes" id="UP000306477"/>
    </source>
</evidence>
<dbReference type="EMBL" id="SLUB01000021">
    <property type="protein sequence ID" value="THE12005.1"/>
    <property type="molecule type" value="Genomic_DNA"/>
</dbReference>
<proteinExistence type="predicted"/>
<comment type="caution">
    <text evidence="1">The sequence shown here is derived from an EMBL/GenBank/DDBJ whole genome shotgun (WGS) entry which is preliminary data.</text>
</comment>
<dbReference type="OrthoDB" id="2888596at2"/>
<accession>A0A4S3PRT8</accession>
<protein>
    <submittedName>
        <fullName evidence="1">Uncharacterized protein</fullName>
    </submittedName>
</protein>
<evidence type="ECO:0000313" key="1">
    <source>
        <dbReference type="EMBL" id="THE12005.1"/>
    </source>
</evidence>
<gene>
    <name evidence="1" type="ORF">E1I69_12620</name>
</gene>
<dbReference type="AlphaFoldDB" id="A0A4S3PRT8"/>
<dbReference type="Proteomes" id="UP000306477">
    <property type="component" value="Unassembled WGS sequence"/>
</dbReference>
<sequence>MASYIMDLGLIAVLVIGITALMGVMANGVGERVFGGKAGSDIVNRDSRVKTGWKNVGGRKK</sequence>
<dbReference type="RefSeq" id="WP_136379958.1">
    <property type="nucleotide sequence ID" value="NZ_SLUB01000021.1"/>
</dbReference>